<dbReference type="PANTHER" id="PTHR44591:SF3">
    <property type="entry name" value="RESPONSE REGULATORY DOMAIN-CONTAINING PROTEIN"/>
    <property type="match status" value="1"/>
</dbReference>
<feature type="modified residue" description="4-aspartylphosphate" evidence="2">
    <location>
        <position position="51"/>
    </location>
</feature>
<evidence type="ECO:0000256" key="1">
    <source>
        <dbReference type="ARBA" id="ARBA00022553"/>
    </source>
</evidence>
<proteinExistence type="predicted"/>
<evidence type="ECO:0000313" key="5">
    <source>
        <dbReference type="Proteomes" id="UP000036045"/>
    </source>
</evidence>
<keyword evidence="4" id="KW-0418">Kinase</keyword>
<name>A0A0J1IJ34_NIACI</name>
<dbReference type="Pfam" id="PF00072">
    <property type="entry name" value="Response_reg"/>
    <property type="match status" value="1"/>
</dbReference>
<gene>
    <name evidence="4" type="ORF">ABW02_13595</name>
</gene>
<sequence>MKRILLAEDEEVLRMLIVDTLEDEYIVDEAQDGEEAFQLVQENQYDLLILDYMMPIMTGLEVIEKVRADKEREHLKIMMLSAKSQASEQHEIMGAGADYFMAKPFSPLALLDKVGEILNEN</sequence>
<keyword evidence="4" id="KW-0808">Transferase</keyword>
<dbReference type="OrthoDB" id="9797769at2"/>
<dbReference type="Gene3D" id="3.40.50.2300">
    <property type="match status" value="1"/>
</dbReference>
<organism evidence="4 5">
    <name type="scientific">Niallia circulans</name>
    <name type="common">Bacillus circulans</name>
    <dbReference type="NCBI Taxonomy" id="1397"/>
    <lineage>
        <taxon>Bacteria</taxon>
        <taxon>Bacillati</taxon>
        <taxon>Bacillota</taxon>
        <taxon>Bacilli</taxon>
        <taxon>Bacillales</taxon>
        <taxon>Bacillaceae</taxon>
        <taxon>Niallia</taxon>
    </lineage>
</organism>
<dbReference type="SUPFAM" id="SSF52172">
    <property type="entry name" value="CheY-like"/>
    <property type="match status" value="1"/>
</dbReference>
<accession>A0A0J1IJ34</accession>
<dbReference type="GeneID" id="56348358"/>
<evidence type="ECO:0000259" key="3">
    <source>
        <dbReference type="PROSITE" id="PS50110"/>
    </source>
</evidence>
<dbReference type="PROSITE" id="PS50110">
    <property type="entry name" value="RESPONSE_REGULATORY"/>
    <property type="match status" value="1"/>
</dbReference>
<comment type="caution">
    <text evidence="4">The sequence shown here is derived from an EMBL/GenBank/DDBJ whole genome shotgun (WGS) entry which is preliminary data.</text>
</comment>
<dbReference type="PANTHER" id="PTHR44591">
    <property type="entry name" value="STRESS RESPONSE REGULATOR PROTEIN 1"/>
    <property type="match status" value="1"/>
</dbReference>
<dbReference type="PATRIC" id="fig|1397.4.peg.854"/>
<keyword evidence="1 2" id="KW-0597">Phosphoprotein</keyword>
<protein>
    <submittedName>
        <fullName evidence="4">Histidine kinase</fullName>
    </submittedName>
</protein>
<evidence type="ECO:0000256" key="2">
    <source>
        <dbReference type="PROSITE-ProRule" id="PRU00169"/>
    </source>
</evidence>
<reference evidence="4 5" key="1">
    <citation type="submission" date="2015-05" db="EMBL/GenBank/DDBJ databases">
        <title>Whole genome sequence and identification of bacterial endophytes from Costus igneus.</title>
        <authorList>
            <person name="Lee Y.P."/>
            <person name="Gan H.M."/>
            <person name="Eng W."/>
            <person name="Wheatley M.S."/>
            <person name="Caraballo A."/>
            <person name="Polter S."/>
            <person name="Savka M.A."/>
            <person name="Hudson A.O."/>
        </authorList>
    </citation>
    <scope>NUCLEOTIDE SEQUENCE [LARGE SCALE GENOMIC DNA]</scope>
    <source>
        <strain evidence="4 5">RIT379</strain>
    </source>
</reference>
<feature type="domain" description="Response regulatory" evidence="3">
    <location>
        <begin position="3"/>
        <end position="118"/>
    </location>
</feature>
<dbReference type="Proteomes" id="UP000036045">
    <property type="component" value="Unassembled WGS sequence"/>
</dbReference>
<dbReference type="SMART" id="SM00448">
    <property type="entry name" value="REC"/>
    <property type="match status" value="1"/>
</dbReference>
<keyword evidence="5" id="KW-1185">Reference proteome</keyword>
<dbReference type="InterPro" id="IPR050595">
    <property type="entry name" value="Bact_response_regulator"/>
</dbReference>
<dbReference type="GO" id="GO:0016301">
    <property type="term" value="F:kinase activity"/>
    <property type="evidence" value="ECO:0007669"/>
    <property type="project" value="UniProtKB-KW"/>
</dbReference>
<dbReference type="InterPro" id="IPR011006">
    <property type="entry name" value="CheY-like_superfamily"/>
</dbReference>
<dbReference type="GO" id="GO:0000160">
    <property type="term" value="P:phosphorelay signal transduction system"/>
    <property type="evidence" value="ECO:0007669"/>
    <property type="project" value="InterPro"/>
</dbReference>
<dbReference type="EMBL" id="LDPH01000012">
    <property type="protein sequence ID" value="KLV25949.1"/>
    <property type="molecule type" value="Genomic_DNA"/>
</dbReference>
<dbReference type="CDD" id="cd00156">
    <property type="entry name" value="REC"/>
    <property type="match status" value="1"/>
</dbReference>
<dbReference type="RefSeq" id="WP_047942884.1">
    <property type="nucleotide sequence ID" value="NZ_CP053989.1"/>
</dbReference>
<dbReference type="InterPro" id="IPR001789">
    <property type="entry name" value="Sig_transdc_resp-reg_receiver"/>
</dbReference>
<evidence type="ECO:0000313" key="4">
    <source>
        <dbReference type="EMBL" id="KLV25949.1"/>
    </source>
</evidence>
<dbReference type="AlphaFoldDB" id="A0A0J1IJ34"/>